<proteinExistence type="predicted"/>
<dbReference type="Proteomes" id="UP000186601">
    <property type="component" value="Unassembled WGS sequence"/>
</dbReference>
<dbReference type="AlphaFoldDB" id="A0A2R6P5Y6"/>
<feature type="non-terminal residue" evidence="1">
    <location>
        <position position="1"/>
    </location>
</feature>
<accession>A0A2R6P5Y6</accession>
<dbReference type="OrthoDB" id="3265734at2759"/>
<evidence type="ECO:0000313" key="2">
    <source>
        <dbReference type="Proteomes" id="UP000186601"/>
    </source>
</evidence>
<dbReference type="EMBL" id="MLYV02000528">
    <property type="protein sequence ID" value="PSR85656.1"/>
    <property type="molecule type" value="Genomic_DNA"/>
</dbReference>
<evidence type="ECO:0000313" key="1">
    <source>
        <dbReference type="EMBL" id="PSR85656.1"/>
    </source>
</evidence>
<comment type="caution">
    <text evidence="1">The sequence shown here is derived from an EMBL/GenBank/DDBJ whole genome shotgun (WGS) entry which is preliminary data.</text>
</comment>
<protein>
    <submittedName>
        <fullName evidence="1">Uncharacterized protein</fullName>
    </submittedName>
</protein>
<name>A0A2R6P5Y6_9APHY</name>
<dbReference type="STRING" id="98765.A0A2R6P5Y6"/>
<gene>
    <name evidence="1" type="ORF">PHLCEN_2v5385</name>
</gene>
<sequence>QIEYIGPWYPLTSLNSSTHNGTITGVNRPGAFSLTFFGSHVSVWGTLRGMNYTLPTPTESSYSIDGVVNPNYTALQGTEEIDNVLFFDSGDIGTSIHKIIVTVISATPSFPYYLDYITVVSPTNSTSTALSQITIISTTTLLQPATLSQIPVTYTASDIPSQSTVSSLRPNSTSSHVAVGAIVGDGMPGSGREWSILTVQMKWCHLRHLENTMRPLIPITNMRAKPLCQWSAVLPSKRAASQAFKKSCGTMIPMNHYRIRD</sequence>
<keyword evidence="2" id="KW-1185">Reference proteome</keyword>
<reference evidence="1 2" key="1">
    <citation type="submission" date="2018-02" db="EMBL/GenBank/DDBJ databases">
        <title>Genome sequence of the basidiomycete white-rot fungus Phlebia centrifuga.</title>
        <authorList>
            <person name="Granchi Z."/>
            <person name="Peng M."/>
            <person name="de Vries R.P."/>
            <person name="Hilden K."/>
            <person name="Makela M.R."/>
            <person name="Grigoriev I."/>
            <person name="Riley R."/>
        </authorList>
    </citation>
    <scope>NUCLEOTIDE SEQUENCE [LARGE SCALE GENOMIC DNA]</scope>
    <source>
        <strain evidence="1 2">FBCC195</strain>
    </source>
</reference>
<organism evidence="1 2">
    <name type="scientific">Hermanssonia centrifuga</name>
    <dbReference type="NCBI Taxonomy" id="98765"/>
    <lineage>
        <taxon>Eukaryota</taxon>
        <taxon>Fungi</taxon>
        <taxon>Dikarya</taxon>
        <taxon>Basidiomycota</taxon>
        <taxon>Agaricomycotina</taxon>
        <taxon>Agaricomycetes</taxon>
        <taxon>Polyporales</taxon>
        <taxon>Meruliaceae</taxon>
        <taxon>Hermanssonia</taxon>
    </lineage>
</organism>